<evidence type="ECO:0000259" key="7">
    <source>
        <dbReference type="PROSITE" id="PS50845"/>
    </source>
</evidence>
<dbReference type="InterPro" id="IPR051783">
    <property type="entry name" value="NAD(P)-dependent_oxidoreduct"/>
</dbReference>
<dbReference type="PANTHER" id="PTHR48079:SF6">
    <property type="entry name" value="NAD(P)-BINDING DOMAIN-CONTAINING PROTEIN-RELATED"/>
    <property type="match status" value="1"/>
</dbReference>
<comment type="subcellular location">
    <subcellularLocation>
        <location evidence="1 6">Endoplasmic reticulum membrane</location>
        <topology evidence="1 6">Multi-pass membrane protein</topology>
    </subcellularLocation>
</comment>
<dbReference type="Pfam" id="PF02453">
    <property type="entry name" value="Reticulon"/>
    <property type="match status" value="1"/>
</dbReference>
<name>A0AAV8EUL5_9POAL</name>
<dbReference type="GO" id="GO:0005789">
    <property type="term" value="C:endoplasmic reticulum membrane"/>
    <property type="evidence" value="ECO:0007669"/>
    <property type="project" value="UniProtKB-SubCell"/>
</dbReference>
<feature type="transmembrane region" description="Helical" evidence="6">
    <location>
        <begin position="419"/>
        <end position="437"/>
    </location>
</feature>
<dbReference type="Gene3D" id="3.40.50.720">
    <property type="entry name" value="NAD(P)-binding Rossmann-like Domain"/>
    <property type="match status" value="1"/>
</dbReference>
<evidence type="ECO:0000256" key="6">
    <source>
        <dbReference type="RuleBase" id="RU363132"/>
    </source>
</evidence>
<organism evidence="8 9">
    <name type="scientific">Rhynchospora pubera</name>
    <dbReference type="NCBI Taxonomy" id="906938"/>
    <lineage>
        <taxon>Eukaryota</taxon>
        <taxon>Viridiplantae</taxon>
        <taxon>Streptophyta</taxon>
        <taxon>Embryophyta</taxon>
        <taxon>Tracheophyta</taxon>
        <taxon>Spermatophyta</taxon>
        <taxon>Magnoliopsida</taxon>
        <taxon>Liliopsida</taxon>
        <taxon>Poales</taxon>
        <taxon>Cyperaceae</taxon>
        <taxon>Cyperoideae</taxon>
        <taxon>Rhynchosporeae</taxon>
        <taxon>Rhynchospora</taxon>
    </lineage>
</organism>
<keyword evidence="9" id="KW-1185">Reference proteome</keyword>
<dbReference type="AlphaFoldDB" id="A0AAV8EUL5"/>
<proteinExistence type="predicted"/>
<keyword evidence="4 6" id="KW-1133">Transmembrane helix</keyword>
<accession>A0AAV8EUL5</accession>
<keyword evidence="2 6" id="KW-0812">Transmembrane</keyword>
<dbReference type="GO" id="GO:0016616">
    <property type="term" value="F:oxidoreductase activity, acting on the CH-OH group of donors, NAD or NADP as acceptor"/>
    <property type="evidence" value="ECO:0007669"/>
    <property type="project" value="InterPro"/>
</dbReference>
<dbReference type="InterPro" id="IPR036291">
    <property type="entry name" value="NAD(P)-bd_dom_sf"/>
</dbReference>
<sequence length="568" mass="63038">MAIDESDHYQRTYAVTFGHSTSLGRALVSSLLASSPHALIRILDPLEPTQPPRPAPVYHDRISYHHNSDFLDRAQLIGALSGSSVVFHVDPTRAAQSQSFARIHSLSLGFTKALISACPEAGVRRLVYTGSSDVVISGRGDVCNADETLPYPDEYDDPLTELRAQVEMRVLCANDKNGLHTCALRPSFMFGPGDENLVPLFVSFARSFFSKFIIGNGKNKCDFTYVENVAHANICANKALSLDPISVSGKPYFVTNEEPVDTWDFISSILEGLGYQRPLICLPTKFLLVAASVTELTRQRIRFSTLSSQLLSRPVIYSLASTRTFNCSKAKRILSYSPVVRLEDGISQTVESFSKLANSLGFDGRREVGEPSKASMLLGSGLVAEILLWRDEKRTFLFVMFSFLFYYMFLLSGRTFVSALANILLVISVSLFGHGYLPHSVYGFNIEKLPPNCFHASETTAAGLFRQLASMWNRGVHTVLRLADGQDWKLLLKAVLSLYFLRLLFHLPLPILVGFSLVCTFSGFMIYEQCEHEIDMLITTALGRVKLLAPQIISKLPGPVLDYMSNLL</sequence>
<feature type="transmembrane region" description="Helical" evidence="6">
    <location>
        <begin position="395"/>
        <end position="412"/>
    </location>
</feature>
<dbReference type="SUPFAM" id="SSF51735">
    <property type="entry name" value="NAD(P)-binding Rossmann-fold domains"/>
    <property type="match status" value="1"/>
</dbReference>
<evidence type="ECO:0000256" key="5">
    <source>
        <dbReference type="ARBA" id="ARBA00023136"/>
    </source>
</evidence>
<feature type="transmembrane region" description="Helical" evidence="6">
    <location>
        <begin position="503"/>
        <end position="527"/>
    </location>
</feature>
<evidence type="ECO:0000256" key="3">
    <source>
        <dbReference type="ARBA" id="ARBA00022824"/>
    </source>
</evidence>
<dbReference type="EMBL" id="JAMFTS010000002">
    <property type="protein sequence ID" value="KAJ4783165.1"/>
    <property type="molecule type" value="Genomic_DNA"/>
</dbReference>
<dbReference type="Pfam" id="PF01073">
    <property type="entry name" value="3Beta_HSD"/>
    <property type="match status" value="1"/>
</dbReference>
<dbReference type="Proteomes" id="UP001140206">
    <property type="component" value="Chromosome 2"/>
</dbReference>
<evidence type="ECO:0000256" key="2">
    <source>
        <dbReference type="ARBA" id="ARBA00022692"/>
    </source>
</evidence>
<evidence type="ECO:0000313" key="8">
    <source>
        <dbReference type="EMBL" id="KAJ4783165.1"/>
    </source>
</evidence>
<reference evidence="8" key="1">
    <citation type="submission" date="2022-08" db="EMBL/GenBank/DDBJ databases">
        <authorList>
            <person name="Marques A."/>
        </authorList>
    </citation>
    <scope>NUCLEOTIDE SEQUENCE</scope>
    <source>
        <strain evidence="8">RhyPub2mFocal</strain>
        <tissue evidence="8">Leaves</tissue>
    </source>
</reference>
<comment type="caution">
    <text evidence="8">The sequence shown here is derived from an EMBL/GenBank/DDBJ whole genome shotgun (WGS) entry which is preliminary data.</text>
</comment>
<dbReference type="InterPro" id="IPR003388">
    <property type="entry name" value="Reticulon"/>
</dbReference>
<evidence type="ECO:0000313" key="9">
    <source>
        <dbReference type="Proteomes" id="UP001140206"/>
    </source>
</evidence>
<dbReference type="GO" id="GO:0006694">
    <property type="term" value="P:steroid biosynthetic process"/>
    <property type="evidence" value="ECO:0007669"/>
    <property type="project" value="InterPro"/>
</dbReference>
<keyword evidence="5 6" id="KW-0472">Membrane</keyword>
<evidence type="ECO:0000256" key="4">
    <source>
        <dbReference type="ARBA" id="ARBA00022989"/>
    </source>
</evidence>
<protein>
    <recommendedName>
        <fullName evidence="6">Reticulon-like protein</fullName>
    </recommendedName>
</protein>
<dbReference type="InterPro" id="IPR002225">
    <property type="entry name" value="3Beta_OHSteriod_DH/Estase"/>
</dbReference>
<dbReference type="PANTHER" id="PTHR48079">
    <property type="entry name" value="PROTEIN YEEZ"/>
    <property type="match status" value="1"/>
</dbReference>
<evidence type="ECO:0000256" key="1">
    <source>
        <dbReference type="ARBA" id="ARBA00004477"/>
    </source>
</evidence>
<keyword evidence="3 6" id="KW-0256">Endoplasmic reticulum</keyword>
<dbReference type="PROSITE" id="PS50845">
    <property type="entry name" value="RETICULON"/>
    <property type="match status" value="1"/>
</dbReference>
<dbReference type="GO" id="GO:0004029">
    <property type="term" value="F:aldehyde dehydrogenase (NAD+) activity"/>
    <property type="evidence" value="ECO:0007669"/>
    <property type="project" value="TreeGrafter"/>
</dbReference>
<feature type="domain" description="Reticulon" evidence="7">
    <location>
        <begin position="383"/>
        <end position="568"/>
    </location>
</feature>
<gene>
    <name evidence="8" type="ORF">LUZ62_034411</name>
</gene>